<dbReference type="EMBL" id="LT598481">
    <property type="protein sequence ID" value="SCU88727.1"/>
    <property type="molecule type" value="Genomic_DNA"/>
</dbReference>
<sequence>MGNNPSRPLYRENADPNVPPSLRFSRHRQMVIVTMFGKRRKYLCFSTPHSYDRFKAAGKKFGTPQNILDGGLGVPLFEFEDPYSLVRLVNGDNVRFRVSKFVLQDAAATLPHSNCSVVCQDGKKAIYKMPFCEVTRSFGEGGRSAFEYVFYTPDGTTSVSTRKHRMCLDSDARLGEWNVGWRRTSSENYDLVVLPPQARSLLDSREVRASKPSNTKALERNAIVWAKFEDVGEPFLPKLTKKLAVVTVGEVDFETDATAYGLLGVPWFSQVIACMALVQCQWIQQEGRNNRKNRTLSNRMSRQFN</sequence>
<evidence type="ECO:0000313" key="2">
    <source>
        <dbReference type="Proteomes" id="UP000191144"/>
    </source>
</evidence>
<reference evidence="2" key="1">
    <citation type="submission" date="2016-03" db="EMBL/GenBank/DDBJ databases">
        <authorList>
            <person name="Devillers Hugo."/>
        </authorList>
    </citation>
    <scope>NUCLEOTIDE SEQUENCE [LARGE SCALE GENOMIC DNA]</scope>
</reference>
<accession>A0A1G4JF27</accession>
<proteinExistence type="predicted"/>
<dbReference type="Proteomes" id="UP000191144">
    <property type="component" value="Chromosome E"/>
</dbReference>
<dbReference type="AlphaFoldDB" id="A0A1G4JF27"/>
<protein>
    <submittedName>
        <fullName evidence="1">LAME_0E00936g1_1</fullName>
    </submittedName>
</protein>
<dbReference type="OrthoDB" id="4031722at2759"/>
<name>A0A1G4JF27_9SACH</name>
<keyword evidence="2" id="KW-1185">Reference proteome</keyword>
<evidence type="ECO:0000313" key="1">
    <source>
        <dbReference type="EMBL" id="SCU88727.1"/>
    </source>
</evidence>
<gene>
    <name evidence="1" type="ORF">LAME_0E00936G</name>
</gene>
<organism evidence="1 2">
    <name type="scientific">Lachancea meyersii CBS 8951</name>
    <dbReference type="NCBI Taxonomy" id="1266667"/>
    <lineage>
        <taxon>Eukaryota</taxon>
        <taxon>Fungi</taxon>
        <taxon>Dikarya</taxon>
        <taxon>Ascomycota</taxon>
        <taxon>Saccharomycotina</taxon>
        <taxon>Saccharomycetes</taxon>
        <taxon>Saccharomycetales</taxon>
        <taxon>Saccharomycetaceae</taxon>
        <taxon>Lachancea</taxon>
    </lineage>
</organism>